<gene>
    <name evidence="3" type="ORF">GCM10009836_51240</name>
</gene>
<proteinExistence type="predicted"/>
<comment type="caution">
    <text evidence="3">The sequence shown here is derived from an EMBL/GenBank/DDBJ whole genome shotgun (WGS) entry which is preliminary data.</text>
</comment>
<dbReference type="RefSeq" id="WP_344422159.1">
    <property type="nucleotide sequence ID" value="NZ_BAAAQK010000019.1"/>
</dbReference>
<feature type="domain" description="GmrSD restriction endonucleases C-terminal" evidence="2">
    <location>
        <begin position="80"/>
        <end position="219"/>
    </location>
</feature>
<organism evidence="3 4">
    <name type="scientific">Pseudonocardia ailaonensis</name>
    <dbReference type="NCBI Taxonomy" id="367279"/>
    <lineage>
        <taxon>Bacteria</taxon>
        <taxon>Bacillati</taxon>
        <taxon>Actinomycetota</taxon>
        <taxon>Actinomycetes</taxon>
        <taxon>Pseudonocardiales</taxon>
        <taxon>Pseudonocardiaceae</taxon>
        <taxon>Pseudonocardia</taxon>
    </lineage>
</organism>
<dbReference type="PANTHER" id="PTHR24094:SF15">
    <property type="entry name" value="AMP-DEPENDENT SYNTHETASE_LIGASE DOMAIN-CONTAINING PROTEIN-RELATED"/>
    <property type="match status" value="1"/>
</dbReference>
<feature type="signal peptide" evidence="1">
    <location>
        <begin position="1"/>
        <end position="22"/>
    </location>
</feature>
<keyword evidence="4" id="KW-1185">Reference proteome</keyword>
<reference evidence="3 4" key="1">
    <citation type="journal article" date="2019" name="Int. J. Syst. Evol. Microbiol.">
        <title>The Global Catalogue of Microorganisms (GCM) 10K type strain sequencing project: providing services to taxonomists for standard genome sequencing and annotation.</title>
        <authorList>
            <consortium name="The Broad Institute Genomics Platform"/>
            <consortium name="The Broad Institute Genome Sequencing Center for Infectious Disease"/>
            <person name="Wu L."/>
            <person name="Ma J."/>
        </authorList>
    </citation>
    <scope>NUCLEOTIDE SEQUENCE [LARGE SCALE GENOMIC DNA]</scope>
    <source>
        <strain evidence="3 4">JCM 16009</strain>
    </source>
</reference>
<evidence type="ECO:0000313" key="4">
    <source>
        <dbReference type="Proteomes" id="UP001500449"/>
    </source>
</evidence>
<dbReference type="EMBL" id="BAAAQK010000019">
    <property type="protein sequence ID" value="GAA1864636.1"/>
    <property type="molecule type" value="Genomic_DNA"/>
</dbReference>
<name>A0ABN2NGZ9_9PSEU</name>
<dbReference type="PANTHER" id="PTHR24094">
    <property type="entry name" value="SECRETED PROTEIN"/>
    <property type="match status" value="1"/>
</dbReference>
<evidence type="ECO:0000313" key="3">
    <source>
        <dbReference type="EMBL" id="GAA1864636.1"/>
    </source>
</evidence>
<evidence type="ECO:0000256" key="1">
    <source>
        <dbReference type="SAM" id="SignalP"/>
    </source>
</evidence>
<sequence length="244" mass="25527">MRALLPRLLPFLLVLTCASGCATVAGQFPIAFPAAHTAAPAGAAADVLAALPVKGRAPKTGYDRDAFGPAWSDVDRNGCDQRNDVLARDMTGETFKPGTHDCVVLTGTLADPYTGKKIAFTRGQGTSEAVQIDHVVALSDAWQKGAQQLDAPTRKNLGNDPLNLLAVDGPTNMGKGDGDAATWLPPQRSSRCDYVARQVAVKKKYALWVTQAEHDAIASVLSGCPGQSIPVDDDIPGAVHSSGV</sequence>
<dbReference type="Pfam" id="PF07510">
    <property type="entry name" value="GmrSD_C"/>
    <property type="match status" value="1"/>
</dbReference>
<keyword evidence="1" id="KW-0732">Signal</keyword>
<evidence type="ECO:0000259" key="2">
    <source>
        <dbReference type="Pfam" id="PF07510"/>
    </source>
</evidence>
<dbReference type="Proteomes" id="UP001500449">
    <property type="component" value="Unassembled WGS sequence"/>
</dbReference>
<feature type="chain" id="PRO_5047120254" description="GmrSD restriction endonucleases C-terminal domain-containing protein" evidence="1">
    <location>
        <begin position="23"/>
        <end position="244"/>
    </location>
</feature>
<dbReference type="InterPro" id="IPR011089">
    <property type="entry name" value="GmrSD_C"/>
</dbReference>
<protein>
    <recommendedName>
        <fullName evidence="2">GmrSD restriction endonucleases C-terminal domain-containing protein</fullName>
    </recommendedName>
</protein>
<accession>A0ABN2NGZ9</accession>